<organism evidence="2 3">
    <name type="scientific">Sulfuracidifex metallicus DSM 6482 = JCM 9184</name>
    <dbReference type="NCBI Taxonomy" id="523847"/>
    <lineage>
        <taxon>Archaea</taxon>
        <taxon>Thermoproteota</taxon>
        <taxon>Thermoprotei</taxon>
        <taxon>Sulfolobales</taxon>
        <taxon>Sulfolobaceae</taxon>
        <taxon>Sulfuracidifex</taxon>
    </lineage>
</organism>
<dbReference type="Proteomes" id="UP000470772">
    <property type="component" value="Unassembled WGS sequence"/>
</dbReference>
<evidence type="ECO:0000313" key="3">
    <source>
        <dbReference type="Proteomes" id="UP000470772"/>
    </source>
</evidence>
<keyword evidence="1" id="KW-0472">Membrane</keyword>
<dbReference type="OrthoDB" id="381982at2157"/>
<evidence type="ECO:0000313" key="2">
    <source>
        <dbReference type="EMBL" id="MUN27927.1"/>
    </source>
</evidence>
<dbReference type="EMBL" id="WGGD01000005">
    <property type="protein sequence ID" value="MUN27927.1"/>
    <property type="molecule type" value="Genomic_DNA"/>
</dbReference>
<sequence>MSIAALHNVTSQFQQLFHNVNSEPLSLIFITIGVALLVAIIAGLAIYGMFKLVKVVPQMTTKQFVMFLIGLALFILAIGIFLP</sequence>
<feature type="transmembrane region" description="Helical" evidence="1">
    <location>
        <begin position="27"/>
        <end position="52"/>
    </location>
</feature>
<evidence type="ECO:0000256" key="1">
    <source>
        <dbReference type="SAM" id="Phobius"/>
    </source>
</evidence>
<feature type="transmembrane region" description="Helical" evidence="1">
    <location>
        <begin position="64"/>
        <end position="82"/>
    </location>
</feature>
<keyword evidence="1" id="KW-0812">Transmembrane</keyword>
<dbReference type="RefSeq" id="WP_054837834.1">
    <property type="nucleotide sequence ID" value="NZ_BBBY01000002.1"/>
</dbReference>
<name>A0A6A9QFD0_SULME</name>
<accession>A0A6A9QFD0</accession>
<dbReference type="AlphaFoldDB" id="A0A6A9QFD0"/>
<gene>
    <name evidence="2" type="ORF">GC250_00245</name>
</gene>
<protein>
    <submittedName>
        <fullName evidence="2">Uncharacterized protein</fullName>
    </submittedName>
</protein>
<reference evidence="2 3" key="1">
    <citation type="submission" date="2019-10" db="EMBL/GenBank/DDBJ databases">
        <title>Sequencing and Assembly of Multiple Reported Metal-Biooxidizing Members of the Extremely Thermoacidophilic Archaeal Family Sulfolobaceae.</title>
        <authorList>
            <person name="Counts J.A."/>
            <person name="Kelly R.M."/>
        </authorList>
    </citation>
    <scope>NUCLEOTIDE SEQUENCE [LARGE SCALE GENOMIC DNA]</scope>
    <source>
        <strain evidence="2 3">DSM 6482</strain>
    </source>
</reference>
<keyword evidence="1" id="KW-1133">Transmembrane helix</keyword>
<proteinExistence type="predicted"/>
<keyword evidence="3" id="KW-1185">Reference proteome</keyword>
<comment type="caution">
    <text evidence="2">The sequence shown here is derived from an EMBL/GenBank/DDBJ whole genome shotgun (WGS) entry which is preliminary data.</text>
</comment>